<dbReference type="EMBL" id="RYFC01000003">
    <property type="protein sequence ID" value="RTZ46266.1"/>
    <property type="molecule type" value="Genomic_DNA"/>
</dbReference>
<protein>
    <submittedName>
        <fullName evidence="1">Uncharacterized protein</fullName>
    </submittedName>
</protein>
<sequence length="95" mass="10579">MKKKLAHTAAVLLAGKLTAEKININIMPKTRSVSVININKLKTLQLDNGFIIMVVENNKLFPLTASLYINNPLYYESNIVGISQMAEQLKNGYSI</sequence>
<name>A0A3S0Q4J4_9FLAO</name>
<evidence type="ECO:0000313" key="2">
    <source>
        <dbReference type="Proteomes" id="UP000276953"/>
    </source>
</evidence>
<gene>
    <name evidence="1" type="ORF">EJ377_17920</name>
</gene>
<proteinExistence type="predicted"/>
<evidence type="ECO:0000313" key="1">
    <source>
        <dbReference type="EMBL" id="RTZ46266.1"/>
    </source>
</evidence>
<reference evidence="1 2" key="1">
    <citation type="submission" date="2018-12" db="EMBL/GenBank/DDBJ databases">
        <title>Draft Genome Sequence of Chryseobacterium arthrosphaerae strain ED882-96 Isolated from the Blood of a Patient with Liver Cirrhosis in Taiwan.</title>
        <authorList>
            <person name="Lin J.-N."/>
            <person name="Lai C.-H."/>
            <person name="Yang C.-H."/>
            <person name="Huang Y.-H."/>
        </authorList>
    </citation>
    <scope>NUCLEOTIDE SEQUENCE [LARGE SCALE GENOMIC DNA]</scope>
    <source>
        <strain evidence="1 2">ED882-96</strain>
    </source>
</reference>
<comment type="caution">
    <text evidence="1">The sequence shown here is derived from an EMBL/GenBank/DDBJ whole genome shotgun (WGS) entry which is preliminary data.</text>
</comment>
<accession>A0A3S0Q4J4</accession>
<dbReference type="AlphaFoldDB" id="A0A3S0Q4J4"/>
<dbReference type="Proteomes" id="UP000276953">
    <property type="component" value="Unassembled WGS sequence"/>
</dbReference>
<organism evidence="1 2">
    <name type="scientific">Chryseobacterium arthrosphaerae</name>
    <dbReference type="NCBI Taxonomy" id="651561"/>
    <lineage>
        <taxon>Bacteria</taxon>
        <taxon>Pseudomonadati</taxon>
        <taxon>Bacteroidota</taxon>
        <taxon>Flavobacteriia</taxon>
        <taxon>Flavobacteriales</taxon>
        <taxon>Weeksellaceae</taxon>
        <taxon>Chryseobacterium group</taxon>
        <taxon>Chryseobacterium</taxon>
    </lineage>
</organism>